<dbReference type="PANTHER" id="PTHR47505">
    <property type="entry name" value="DNA UTILIZATION PROTEIN YHGH"/>
    <property type="match status" value="1"/>
</dbReference>
<dbReference type="InterPro" id="IPR000836">
    <property type="entry name" value="PRTase_dom"/>
</dbReference>
<dbReference type="CDD" id="cd06223">
    <property type="entry name" value="PRTases_typeI"/>
    <property type="match status" value="1"/>
</dbReference>
<dbReference type="Gene3D" id="3.40.50.2020">
    <property type="match status" value="1"/>
</dbReference>
<dbReference type="RefSeq" id="WP_092372433.1">
    <property type="nucleotide sequence ID" value="NZ_FORX01000001.1"/>
</dbReference>
<dbReference type="InterPro" id="IPR029057">
    <property type="entry name" value="PRTase-like"/>
</dbReference>
<evidence type="ECO:0000313" key="2">
    <source>
        <dbReference type="EMBL" id="SFJ12514.1"/>
    </source>
</evidence>
<protein>
    <submittedName>
        <fullName evidence="2">ComF family protein</fullName>
    </submittedName>
</protein>
<name>A0A1I3NTB1_9BACT</name>
<dbReference type="EMBL" id="FORX01000001">
    <property type="protein sequence ID" value="SFJ12514.1"/>
    <property type="molecule type" value="Genomic_DNA"/>
</dbReference>
<dbReference type="SUPFAM" id="SSF53271">
    <property type="entry name" value="PRTase-like"/>
    <property type="match status" value="1"/>
</dbReference>
<dbReference type="OrthoDB" id="9779910at2"/>
<sequence length="241" mass="25864">MVGAGLARGLAAVLHAAGRRCQFCAAVLEHAGDFPLCPACRALLAPRVGGYCPDCGICYEDSAAPAYSCLACRLGKPPWSGVAFHGPYSGALRDLIHQYKFNHDHGLGLLLRDLIRQAWDRHRLPRPDCVVPVPMLPARVLDRGFNQSAELACMLGKVIGIAPLLRGLCKIRDTRAQSSLGRAERHRNVAGAFEAAMNLSGRHVLLVDDVMTTGATLTACAKACLAAKARRVDIFFLGRAV</sequence>
<dbReference type="PANTHER" id="PTHR47505:SF1">
    <property type="entry name" value="DNA UTILIZATION PROTEIN YHGH"/>
    <property type="match status" value="1"/>
</dbReference>
<reference evidence="3" key="1">
    <citation type="submission" date="2016-10" db="EMBL/GenBank/DDBJ databases">
        <authorList>
            <person name="Varghese N."/>
            <person name="Submissions S."/>
        </authorList>
    </citation>
    <scope>NUCLEOTIDE SEQUENCE [LARGE SCALE GENOMIC DNA]</scope>
    <source>
        <strain evidence="3">DSM 5918</strain>
    </source>
</reference>
<evidence type="ECO:0000256" key="1">
    <source>
        <dbReference type="ARBA" id="ARBA00008007"/>
    </source>
</evidence>
<dbReference type="Proteomes" id="UP000198635">
    <property type="component" value="Unassembled WGS sequence"/>
</dbReference>
<evidence type="ECO:0000313" key="3">
    <source>
        <dbReference type="Proteomes" id="UP000198635"/>
    </source>
</evidence>
<comment type="similarity">
    <text evidence="1">Belongs to the ComF/GntX family.</text>
</comment>
<dbReference type="AlphaFoldDB" id="A0A1I3NTB1"/>
<gene>
    <name evidence="2" type="ORF">SAMN04488082_101385</name>
</gene>
<organism evidence="2 3">
    <name type="scientific">Desulfomicrobium apsheronum</name>
    <dbReference type="NCBI Taxonomy" id="52560"/>
    <lineage>
        <taxon>Bacteria</taxon>
        <taxon>Pseudomonadati</taxon>
        <taxon>Thermodesulfobacteriota</taxon>
        <taxon>Desulfovibrionia</taxon>
        <taxon>Desulfovibrionales</taxon>
        <taxon>Desulfomicrobiaceae</taxon>
        <taxon>Desulfomicrobium</taxon>
    </lineage>
</organism>
<proteinExistence type="inferred from homology"/>
<accession>A0A1I3NTB1</accession>
<dbReference type="InterPro" id="IPR051910">
    <property type="entry name" value="ComF/GntX_DNA_util-trans"/>
</dbReference>
<keyword evidence="3" id="KW-1185">Reference proteome</keyword>
<dbReference type="STRING" id="52560.SAMN04488082_101385"/>